<dbReference type="AlphaFoldDB" id="A0A6J7VSF5"/>
<name>A0A6J7VSF5_9ZZZZ</name>
<dbReference type="EMBL" id="CAEZWZ010000026">
    <property type="protein sequence ID" value="CAB4667362.1"/>
    <property type="molecule type" value="Genomic_DNA"/>
</dbReference>
<dbReference type="InterPro" id="IPR008000">
    <property type="entry name" value="Rham/fucose_mutarotase"/>
</dbReference>
<dbReference type="SUPFAM" id="SSF54909">
    <property type="entry name" value="Dimeric alpha+beta barrel"/>
    <property type="match status" value="1"/>
</dbReference>
<proteinExistence type="predicted"/>
<dbReference type="Gene3D" id="3.30.70.100">
    <property type="match status" value="1"/>
</dbReference>
<organism evidence="2">
    <name type="scientific">freshwater metagenome</name>
    <dbReference type="NCBI Taxonomy" id="449393"/>
    <lineage>
        <taxon>unclassified sequences</taxon>
        <taxon>metagenomes</taxon>
        <taxon>ecological metagenomes</taxon>
    </lineage>
</organism>
<gene>
    <name evidence="1" type="ORF">UFOPK2329_00296</name>
    <name evidence="2" type="ORF">UFOPK4424_00091</name>
</gene>
<dbReference type="PANTHER" id="PTHR34389:SF2">
    <property type="entry name" value="L-RHAMNOSE MUTAROTASE"/>
    <property type="match status" value="1"/>
</dbReference>
<dbReference type="InterPro" id="IPR011008">
    <property type="entry name" value="Dimeric_a/b-barrel"/>
</dbReference>
<evidence type="ECO:0000313" key="1">
    <source>
        <dbReference type="EMBL" id="CAB4667362.1"/>
    </source>
</evidence>
<reference evidence="2" key="1">
    <citation type="submission" date="2020-05" db="EMBL/GenBank/DDBJ databases">
        <authorList>
            <person name="Chiriac C."/>
            <person name="Salcher M."/>
            <person name="Ghai R."/>
            <person name="Kavagutti S V."/>
        </authorList>
    </citation>
    <scope>NUCLEOTIDE SEQUENCE</scope>
</reference>
<dbReference type="GO" id="GO:0019301">
    <property type="term" value="P:rhamnose catabolic process"/>
    <property type="evidence" value="ECO:0007669"/>
    <property type="project" value="TreeGrafter"/>
</dbReference>
<dbReference type="PANTHER" id="PTHR34389">
    <property type="entry name" value="L-RHAMNOSE MUTAROTASE"/>
    <property type="match status" value="1"/>
</dbReference>
<evidence type="ECO:0000313" key="2">
    <source>
        <dbReference type="EMBL" id="CAB5109597.1"/>
    </source>
</evidence>
<accession>A0A6J7VSF5</accession>
<dbReference type="GO" id="GO:0016857">
    <property type="term" value="F:racemase and epimerase activity, acting on carbohydrates and derivatives"/>
    <property type="evidence" value="ECO:0007669"/>
    <property type="project" value="InterPro"/>
</dbReference>
<sequence>MERMCFTFDIYEGKEAEYKKRHDEIWPELVADIKAAGFKNYTLFRRGLTVVGYFEVDGKVEDVFAKMGSSEANAKWSKWFEDVIVNLADGNGNLMSMKEVWHLD</sequence>
<protein>
    <submittedName>
        <fullName evidence="2">Unannotated protein</fullName>
    </submittedName>
</protein>
<dbReference type="Pfam" id="PF05336">
    <property type="entry name" value="rhaM"/>
    <property type="match status" value="1"/>
</dbReference>
<dbReference type="EMBL" id="CAFBRW010000007">
    <property type="protein sequence ID" value="CAB5109597.1"/>
    <property type="molecule type" value="Genomic_DNA"/>
</dbReference>